<dbReference type="InterPro" id="IPR000515">
    <property type="entry name" value="MetI-like"/>
</dbReference>
<dbReference type="Pfam" id="PF00528">
    <property type="entry name" value="BPD_transp_1"/>
    <property type="match status" value="1"/>
</dbReference>
<dbReference type="EMBL" id="CP035033">
    <property type="protein sequence ID" value="QAB15915.1"/>
    <property type="molecule type" value="Genomic_DNA"/>
</dbReference>
<gene>
    <name evidence="9" type="ORF">EPV75_09660</name>
</gene>
<dbReference type="PANTHER" id="PTHR30151:SF0">
    <property type="entry name" value="ABC TRANSPORTER PERMEASE PROTEIN MJ0413-RELATED"/>
    <property type="match status" value="1"/>
</dbReference>
<dbReference type="SUPFAM" id="SSF161098">
    <property type="entry name" value="MetI-like"/>
    <property type="match status" value="1"/>
</dbReference>
<keyword evidence="4 7" id="KW-0812">Transmembrane</keyword>
<evidence type="ECO:0000256" key="4">
    <source>
        <dbReference type="ARBA" id="ARBA00022692"/>
    </source>
</evidence>
<keyword evidence="2 7" id="KW-0813">Transport</keyword>
<feature type="transmembrane region" description="Helical" evidence="7">
    <location>
        <begin position="238"/>
        <end position="257"/>
    </location>
</feature>
<dbReference type="PANTHER" id="PTHR30151">
    <property type="entry name" value="ALKANE SULFONATE ABC TRANSPORTER-RELATED, MEMBRANE SUBUNIT"/>
    <property type="match status" value="1"/>
</dbReference>
<feature type="transmembrane region" description="Helical" evidence="7">
    <location>
        <begin position="198"/>
        <end position="217"/>
    </location>
</feature>
<reference evidence="9 10" key="1">
    <citation type="journal article" date="2018" name="Environ. Microbiol.">
        <title>Genomes of ubiquitous marine and hypersaline Hydrogenovibrio, Thiomicrorhabdus and Thiomicrospira spp. encode a diversity of mechanisms to sustain chemolithoautotrophy in heterogeneous environments.</title>
        <authorList>
            <person name="Scott K.M."/>
            <person name="Williams J."/>
            <person name="Porter C.M.B."/>
            <person name="Russel S."/>
            <person name="Harmer T.L."/>
            <person name="Paul J.H."/>
            <person name="Antonen K.M."/>
            <person name="Bridges M.K."/>
            <person name="Camper G.J."/>
            <person name="Campla C.K."/>
            <person name="Casella L.G."/>
            <person name="Chase E."/>
            <person name="Conrad J.W."/>
            <person name="Cruz M.C."/>
            <person name="Dunlap D.S."/>
            <person name="Duran L."/>
            <person name="Fahsbender E.M."/>
            <person name="Goldsmith D.B."/>
            <person name="Keeley R.F."/>
            <person name="Kondoff M.R."/>
            <person name="Kussy B.I."/>
            <person name="Lane M.K."/>
            <person name="Lawler S."/>
            <person name="Leigh B.A."/>
            <person name="Lewis C."/>
            <person name="Lostal L.M."/>
            <person name="Marking D."/>
            <person name="Mancera P.A."/>
            <person name="McClenthan E.C."/>
            <person name="McIntyre E.A."/>
            <person name="Mine J.A."/>
            <person name="Modi S."/>
            <person name="Moore B.D."/>
            <person name="Morgan W.A."/>
            <person name="Nelson K.M."/>
            <person name="Nguyen K.N."/>
            <person name="Ogburn N."/>
            <person name="Parrino D.G."/>
            <person name="Pedapudi A.D."/>
            <person name="Pelham R.P."/>
            <person name="Preece A.M."/>
            <person name="Rampersad E.A."/>
            <person name="Richardson J.C."/>
            <person name="Rodgers C.M."/>
            <person name="Schaffer B.L."/>
            <person name="Sheridan N.E."/>
            <person name="Solone M.R."/>
            <person name="Staley Z.R."/>
            <person name="Tabuchi M."/>
            <person name="Waide R.J."/>
            <person name="Wanjugi P.W."/>
            <person name="Young S."/>
            <person name="Clum A."/>
            <person name="Daum C."/>
            <person name="Huntemann M."/>
            <person name="Ivanova N."/>
            <person name="Kyrpides N."/>
            <person name="Mikhailova N."/>
            <person name="Palaniappan K."/>
            <person name="Pillay M."/>
            <person name="Reddy T.B.K."/>
            <person name="Shapiro N."/>
            <person name="Stamatis D."/>
            <person name="Varghese N."/>
            <person name="Woyke T."/>
            <person name="Boden R."/>
            <person name="Freyermuth S.K."/>
            <person name="Kerfeld C.A."/>
        </authorList>
    </citation>
    <scope>NUCLEOTIDE SEQUENCE [LARGE SCALE GENOMIC DNA]</scope>
    <source>
        <strain evidence="9 10">JR-2</strain>
    </source>
</reference>
<evidence type="ECO:0000259" key="8">
    <source>
        <dbReference type="PROSITE" id="PS50928"/>
    </source>
</evidence>
<evidence type="ECO:0000256" key="7">
    <source>
        <dbReference type="RuleBase" id="RU363032"/>
    </source>
</evidence>
<feature type="transmembrane region" description="Helical" evidence="7">
    <location>
        <begin position="12"/>
        <end position="31"/>
    </location>
</feature>
<keyword evidence="3" id="KW-1003">Cell membrane</keyword>
<keyword evidence="6 7" id="KW-0472">Membrane</keyword>
<dbReference type="KEGG" id="htr:EPV75_09660"/>
<proteinExistence type="inferred from homology"/>
<dbReference type="AlphaFoldDB" id="A0A410H4R1"/>
<feature type="transmembrane region" description="Helical" evidence="7">
    <location>
        <begin position="106"/>
        <end position="126"/>
    </location>
</feature>
<name>A0A410H4R1_9GAMM</name>
<evidence type="ECO:0000256" key="6">
    <source>
        <dbReference type="ARBA" id="ARBA00023136"/>
    </source>
</evidence>
<dbReference type="GO" id="GO:0005886">
    <property type="term" value="C:plasma membrane"/>
    <property type="evidence" value="ECO:0007669"/>
    <property type="project" value="UniProtKB-SubCell"/>
</dbReference>
<dbReference type="GO" id="GO:0055085">
    <property type="term" value="P:transmembrane transport"/>
    <property type="evidence" value="ECO:0007669"/>
    <property type="project" value="InterPro"/>
</dbReference>
<dbReference type="Gene3D" id="1.10.3720.10">
    <property type="entry name" value="MetI-like"/>
    <property type="match status" value="1"/>
</dbReference>
<feature type="domain" description="ABC transmembrane type-1" evidence="8">
    <location>
        <begin position="76"/>
        <end position="256"/>
    </location>
</feature>
<evidence type="ECO:0000256" key="3">
    <source>
        <dbReference type="ARBA" id="ARBA00022475"/>
    </source>
</evidence>
<evidence type="ECO:0000256" key="2">
    <source>
        <dbReference type="ARBA" id="ARBA00022448"/>
    </source>
</evidence>
<accession>A0A410H4R1</accession>
<protein>
    <submittedName>
        <fullName evidence="9">ABC transporter permease subunit</fullName>
    </submittedName>
</protein>
<organism evidence="9 10">
    <name type="scientific">Hydrogenovibrio thermophilus</name>
    <dbReference type="NCBI Taxonomy" id="265883"/>
    <lineage>
        <taxon>Bacteria</taxon>
        <taxon>Pseudomonadati</taxon>
        <taxon>Pseudomonadota</taxon>
        <taxon>Gammaproteobacteria</taxon>
        <taxon>Thiotrichales</taxon>
        <taxon>Piscirickettsiaceae</taxon>
        <taxon>Hydrogenovibrio</taxon>
    </lineage>
</organism>
<dbReference type="Proteomes" id="UP000285478">
    <property type="component" value="Chromosome"/>
</dbReference>
<dbReference type="RefSeq" id="WP_128385246.1">
    <property type="nucleotide sequence ID" value="NZ_CP035033.1"/>
</dbReference>
<feature type="transmembrane region" description="Helical" evidence="7">
    <location>
        <begin position="80"/>
        <end position="101"/>
    </location>
</feature>
<comment type="subcellular location">
    <subcellularLocation>
        <location evidence="1 7">Cell membrane</location>
        <topology evidence="1 7">Multi-pass membrane protein</topology>
    </subcellularLocation>
</comment>
<dbReference type="InterPro" id="IPR035906">
    <property type="entry name" value="MetI-like_sf"/>
</dbReference>
<keyword evidence="5 7" id="KW-1133">Transmembrane helix</keyword>
<evidence type="ECO:0000256" key="5">
    <source>
        <dbReference type="ARBA" id="ARBA00022989"/>
    </source>
</evidence>
<keyword evidence="10" id="KW-1185">Reference proteome</keyword>
<dbReference type="CDD" id="cd06261">
    <property type="entry name" value="TM_PBP2"/>
    <property type="match status" value="1"/>
</dbReference>
<evidence type="ECO:0000313" key="10">
    <source>
        <dbReference type="Proteomes" id="UP000285478"/>
    </source>
</evidence>
<dbReference type="PROSITE" id="PS50928">
    <property type="entry name" value="ABC_TM1"/>
    <property type="match status" value="1"/>
</dbReference>
<sequence length="275" mass="30741">MKRFINQAPRRVPGIILGILPFVLIGIIYLMTSDARLALNPNDKLLPGVGQMWDSFSQMALQPSKRTGEYLLWTDTYNSLIRLLTGIFIAASLGLILGVLLGSLPYLYAGFSPLLTAVSLIPPLAILPILLILFGVGEVSKIILIAIGITPFIARDIQRSSQEIPREQLIKAQTLGANSLQILIRVIVPQIMPKLIDAVRLSLGAAWLFLIAAEAIASTNGLGYRIFLVRRYMAMDIIIPYVIWITLLSFLIDWLLATINRMLYPWYFKEQIQHD</sequence>
<evidence type="ECO:0000313" key="9">
    <source>
        <dbReference type="EMBL" id="QAB15915.1"/>
    </source>
</evidence>
<comment type="similarity">
    <text evidence="7">Belongs to the binding-protein-dependent transport system permease family.</text>
</comment>
<evidence type="ECO:0000256" key="1">
    <source>
        <dbReference type="ARBA" id="ARBA00004651"/>
    </source>
</evidence>